<dbReference type="HOGENOM" id="CLU_1436839_0_0_1"/>
<dbReference type="AlphaFoldDB" id="F0WA99"/>
<protein>
    <submittedName>
        <fullName evidence="1">AlNc14C44G3628 protein</fullName>
    </submittedName>
</protein>
<gene>
    <name evidence="1" type="primary">AlNc14C44G3628</name>
    <name evidence="1" type="ORF">ALNC14_042120</name>
</gene>
<dbReference type="EMBL" id="FR824089">
    <property type="protein sequence ID" value="CCA18069.1"/>
    <property type="molecule type" value="Genomic_DNA"/>
</dbReference>
<proteinExistence type="predicted"/>
<organism evidence="1">
    <name type="scientific">Albugo laibachii Nc14</name>
    <dbReference type="NCBI Taxonomy" id="890382"/>
    <lineage>
        <taxon>Eukaryota</taxon>
        <taxon>Sar</taxon>
        <taxon>Stramenopiles</taxon>
        <taxon>Oomycota</taxon>
        <taxon>Peronosporomycetes</taxon>
        <taxon>Albuginales</taxon>
        <taxon>Albuginaceae</taxon>
        <taxon>Albugo</taxon>
    </lineage>
</organism>
<sequence length="189" mass="22290">MEAEFMASSQDGRELLGLRQLFRELGIKIAEPMNFKMDNQAAIKQRESEKNTSTKLREVWEMIADLLTKALPAPRIAELRNMFSFKIMHNLFVTGHVRPHYPLKRANKAQDFLAHACSSRLTNREYDLLLVLPTSTRVQYTFNRVTTRRLSKNPSGTIVYFCYLRKVQQEQVLAFVPYDYHRIWFFIRL</sequence>
<reference evidence="1" key="1">
    <citation type="journal article" date="2011" name="PLoS Biol.">
        <title>Gene gain and loss during evolution of obligate parasitism in the white rust pathogen of Arabidopsis thaliana.</title>
        <authorList>
            <person name="Kemen E."/>
            <person name="Gardiner A."/>
            <person name="Schultz-Larsen T."/>
            <person name="Kemen A.C."/>
            <person name="Balmuth A.L."/>
            <person name="Robert-Seilaniantz A."/>
            <person name="Bailey K."/>
            <person name="Holub E."/>
            <person name="Studholme D.J."/>
            <person name="Maclean D."/>
            <person name="Jones J.D."/>
        </authorList>
    </citation>
    <scope>NUCLEOTIDE SEQUENCE</scope>
</reference>
<evidence type="ECO:0000313" key="1">
    <source>
        <dbReference type="EMBL" id="CCA18069.1"/>
    </source>
</evidence>
<dbReference type="CDD" id="cd09272">
    <property type="entry name" value="RNase_HI_RT_Ty1"/>
    <property type="match status" value="1"/>
</dbReference>
<accession>F0WA99</accession>
<name>F0WA99_9STRA</name>
<reference evidence="1" key="2">
    <citation type="submission" date="2011-02" db="EMBL/GenBank/DDBJ databases">
        <authorList>
            <person name="MacLean D."/>
        </authorList>
    </citation>
    <scope>NUCLEOTIDE SEQUENCE</scope>
</reference>